<dbReference type="InterPro" id="IPR029063">
    <property type="entry name" value="SAM-dependent_MTases_sf"/>
</dbReference>
<protein>
    <submittedName>
        <fullName evidence="2">FkbM family methyltransferase</fullName>
    </submittedName>
</protein>
<dbReference type="PANTHER" id="PTHR34009:SF2">
    <property type="entry name" value="PROTEIN STAR"/>
    <property type="match status" value="1"/>
</dbReference>
<dbReference type="EMBL" id="SCKX01000001">
    <property type="protein sequence ID" value="RWZ78350.1"/>
    <property type="molecule type" value="Genomic_DNA"/>
</dbReference>
<dbReference type="Gene3D" id="3.40.50.150">
    <property type="entry name" value="Vaccinia Virus protein VP39"/>
    <property type="match status" value="1"/>
</dbReference>
<evidence type="ECO:0000313" key="2">
    <source>
        <dbReference type="EMBL" id="RWZ78350.1"/>
    </source>
</evidence>
<dbReference type="GO" id="GO:0005886">
    <property type="term" value="C:plasma membrane"/>
    <property type="evidence" value="ECO:0007669"/>
    <property type="project" value="TreeGrafter"/>
</dbReference>
<gene>
    <name evidence="2" type="ORF">EOT05_01120</name>
</gene>
<proteinExistence type="predicted"/>
<dbReference type="Pfam" id="PF05050">
    <property type="entry name" value="Methyltransf_21"/>
    <property type="match status" value="1"/>
</dbReference>
<dbReference type="GO" id="GO:0032259">
    <property type="term" value="P:methylation"/>
    <property type="evidence" value="ECO:0007669"/>
    <property type="project" value="UniProtKB-KW"/>
</dbReference>
<reference evidence="2" key="1">
    <citation type="submission" date="2019-01" db="EMBL/GenBank/DDBJ databases">
        <title>Genomic signatures and co-occurrence patterns of the ultra-small Saccharimodia (Patescibacteria phylum) suggest a symbiotic lifestyle.</title>
        <authorList>
            <person name="Lemos L."/>
            <person name="Medeiros J."/>
            <person name="Andreote F."/>
            <person name="Fernandes G."/>
            <person name="Varani A."/>
            <person name="Oliveira G."/>
            <person name="Pylro V."/>
        </authorList>
    </citation>
    <scope>NUCLEOTIDE SEQUENCE [LARGE SCALE GENOMIC DNA]</scope>
    <source>
        <strain evidence="2">AMD02</strain>
    </source>
</reference>
<dbReference type="PANTHER" id="PTHR34009">
    <property type="entry name" value="PROTEIN STAR"/>
    <property type="match status" value="1"/>
</dbReference>
<sequence>MDKNISYAQNKEDFILAGFFEDNEKGFYVDVGANSPVVDSVTKLFYDKGWSGINIEPIRNHFIQLKNLRPRDINLNIGISNKAGVLNLREYEGSGLSTFSNTLKDQYETSPDYFTEDYKDYEVKVVSLADVFSKHKVKHISFMKIDVEGYEYNVIEGNDWSRYRPEVICIEANHIEQDWHLLLKNHNYKKVFKDGLNEYFVDKQSHRKKEFSYIEAVINKEPIINYRFLPELNRLERSQLRLLSLEKELELKTEQINHLGATLGELTPLRRHFKRQLKIKLKNVNRKIYDSLKSHNKYAPLGIAAATIEAANNADKLNFSRYNQSKKAPPLLRLYIKITNFLIRIASRFLRITKV</sequence>
<dbReference type="GO" id="GO:0008168">
    <property type="term" value="F:methyltransferase activity"/>
    <property type="evidence" value="ECO:0007669"/>
    <property type="project" value="UniProtKB-KW"/>
</dbReference>
<evidence type="ECO:0000259" key="1">
    <source>
        <dbReference type="Pfam" id="PF05050"/>
    </source>
</evidence>
<dbReference type="InterPro" id="IPR053202">
    <property type="entry name" value="EGF_Rcpt_Signaling_Reg"/>
</dbReference>
<dbReference type="SUPFAM" id="SSF53335">
    <property type="entry name" value="S-adenosyl-L-methionine-dependent methyltransferases"/>
    <property type="match status" value="1"/>
</dbReference>
<organism evidence="2 3">
    <name type="scientific">Candidatus Microsaccharimonas sossegonensis</name>
    <dbReference type="NCBI Taxonomy" id="2506948"/>
    <lineage>
        <taxon>Bacteria</taxon>
        <taxon>Candidatus Saccharimonadota</taxon>
        <taxon>Candidatus Saccharimonadia</taxon>
        <taxon>Candidatus Saccharimonadales</taxon>
        <taxon>Candidatus Saccharimonadaceae</taxon>
        <taxon>Candidatus Microsaccharimonas</taxon>
    </lineage>
</organism>
<keyword evidence="2" id="KW-0808">Transferase</keyword>
<accession>A0A4Q0AH73</accession>
<dbReference type="Proteomes" id="UP000289257">
    <property type="component" value="Unassembled WGS sequence"/>
</dbReference>
<keyword evidence="2" id="KW-0489">Methyltransferase</keyword>
<dbReference type="AlphaFoldDB" id="A0A4Q0AH73"/>
<dbReference type="GO" id="GO:0005737">
    <property type="term" value="C:cytoplasm"/>
    <property type="evidence" value="ECO:0007669"/>
    <property type="project" value="GOC"/>
</dbReference>
<feature type="domain" description="Methyltransferase FkbM" evidence="1">
    <location>
        <begin position="30"/>
        <end position="189"/>
    </location>
</feature>
<dbReference type="NCBIfam" id="TIGR01444">
    <property type="entry name" value="fkbM_fam"/>
    <property type="match status" value="1"/>
</dbReference>
<dbReference type="GO" id="GO:0016197">
    <property type="term" value="P:endosomal transport"/>
    <property type="evidence" value="ECO:0007669"/>
    <property type="project" value="TreeGrafter"/>
</dbReference>
<dbReference type="InterPro" id="IPR006342">
    <property type="entry name" value="FkbM_mtfrase"/>
</dbReference>
<name>A0A4Q0AH73_9BACT</name>
<comment type="caution">
    <text evidence="2">The sequence shown here is derived from an EMBL/GenBank/DDBJ whole genome shotgun (WGS) entry which is preliminary data.</text>
</comment>
<keyword evidence="3" id="KW-1185">Reference proteome</keyword>
<dbReference type="GO" id="GO:0006888">
    <property type="term" value="P:endoplasmic reticulum to Golgi vesicle-mediated transport"/>
    <property type="evidence" value="ECO:0007669"/>
    <property type="project" value="TreeGrafter"/>
</dbReference>
<evidence type="ECO:0000313" key="3">
    <source>
        <dbReference type="Proteomes" id="UP000289257"/>
    </source>
</evidence>